<keyword evidence="3" id="KW-1185">Reference proteome</keyword>
<reference evidence="2" key="2">
    <citation type="submission" date="2017-02" db="EMBL/GenBank/DDBJ databases">
        <title>Sunflower complete genome.</title>
        <authorList>
            <person name="Langlade N."/>
            <person name="Munos S."/>
        </authorList>
    </citation>
    <scope>NUCLEOTIDE SEQUENCE [LARGE SCALE GENOMIC DNA]</scope>
    <source>
        <tissue evidence="2">Leaves</tissue>
    </source>
</reference>
<sequence>MGSLISRAFLSSVCAHICIQSRPITGFFIFSNVSFYLTRLTCSCENSSLMNVKLQYLFDPFNFKIVEHDLSKLLFTLSCHLLVMTQNPSLLTFHPSSRFSVYACV</sequence>
<evidence type="ECO:0000313" key="1">
    <source>
        <dbReference type="EMBL" id="KAF5811175.1"/>
    </source>
</evidence>
<dbReference type="Gramene" id="mRNA:HanXRQr2_Chr04g0178441">
    <property type="protein sequence ID" value="CDS:HanXRQr2_Chr04g0178441.1"/>
    <property type="gene ID" value="HanXRQr2_Chr04g0178441"/>
</dbReference>
<dbReference type="AlphaFoldDB" id="A0A251S2L1"/>
<protein>
    <submittedName>
        <fullName evidence="2">Uncharacterized protein</fullName>
    </submittedName>
</protein>
<dbReference type="EMBL" id="MNCJ02000319">
    <property type="protein sequence ID" value="KAF5811175.1"/>
    <property type="molecule type" value="Genomic_DNA"/>
</dbReference>
<reference evidence="1 3" key="1">
    <citation type="journal article" date="2017" name="Nature">
        <title>The sunflower genome provides insights into oil metabolism, flowering and Asterid evolution.</title>
        <authorList>
            <person name="Badouin H."/>
            <person name="Gouzy J."/>
            <person name="Grassa C.J."/>
            <person name="Murat F."/>
            <person name="Staton S.E."/>
            <person name="Cottret L."/>
            <person name="Lelandais-Briere C."/>
            <person name="Owens G.L."/>
            <person name="Carrere S."/>
            <person name="Mayjonade B."/>
            <person name="Legrand L."/>
            <person name="Gill N."/>
            <person name="Kane N.C."/>
            <person name="Bowers J.E."/>
            <person name="Hubner S."/>
            <person name="Bellec A."/>
            <person name="Berard A."/>
            <person name="Berges H."/>
            <person name="Blanchet N."/>
            <person name="Boniface M.C."/>
            <person name="Brunel D."/>
            <person name="Catrice O."/>
            <person name="Chaidir N."/>
            <person name="Claudel C."/>
            <person name="Donnadieu C."/>
            <person name="Faraut T."/>
            <person name="Fievet G."/>
            <person name="Helmstetter N."/>
            <person name="King M."/>
            <person name="Knapp S.J."/>
            <person name="Lai Z."/>
            <person name="Le Paslier M.C."/>
            <person name="Lippi Y."/>
            <person name="Lorenzon L."/>
            <person name="Mandel J.R."/>
            <person name="Marage G."/>
            <person name="Marchand G."/>
            <person name="Marquand E."/>
            <person name="Bret-Mestries E."/>
            <person name="Morien E."/>
            <person name="Nambeesan S."/>
            <person name="Nguyen T."/>
            <person name="Pegot-Espagnet P."/>
            <person name="Pouilly N."/>
            <person name="Raftis F."/>
            <person name="Sallet E."/>
            <person name="Schiex T."/>
            <person name="Thomas J."/>
            <person name="Vandecasteele C."/>
            <person name="Vares D."/>
            <person name="Vear F."/>
            <person name="Vautrin S."/>
            <person name="Crespi M."/>
            <person name="Mangin B."/>
            <person name="Burke J.M."/>
            <person name="Salse J."/>
            <person name="Munos S."/>
            <person name="Vincourt P."/>
            <person name="Rieseberg L.H."/>
            <person name="Langlade N.B."/>
        </authorList>
    </citation>
    <scope>NUCLEOTIDE SEQUENCE [LARGE SCALE GENOMIC DNA]</scope>
    <source>
        <strain evidence="3">cv. SF193</strain>
        <tissue evidence="1">Leaves</tissue>
    </source>
</reference>
<dbReference type="Proteomes" id="UP000215914">
    <property type="component" value="Chromosome 16"/>
</dbReference>
<evidence type="ECO:0000313" key="2">
    <source>
        <dbReference type="EMBL" id="OTF92779.1"/>
    </source>
</evidence>
<dbReference type="EMBL" id="CM007905">
    <property type="protein sequence ID" value="OTF92779.1"/>
    <property type="molecule type" value="Genomic_DNA"/>
</dbReference>
<evidence type="ECO:0000313" key="3">
    <source>
        <dbReference type="Proteomes" id="UP000215914"/>
    </source>
</evidence>
<reference evidence="1" key="3">
    <citation type="submission" date="2020-06" db="EMBL/GenBank/DDBJ databases">
        <title>Helianthus annuus Genome sequencing and assembly Release 2.</title>
        <authorList>
            <person name="Gouzy J."/>
            <person name="Langlade N."/>
            <person name="Munos S."/>
        </authorList>
    </citation>
    <scope>NUCLEOTIDE SEQUENCE</scope>
    <source>
        <tissue evidence="1">Leaves</tissue>
    </source>
</reference>
<name>A0A251S2L1_HELAN</name>
<gene>
    <name evidence="2" type="ORF">HannXRQ_Chr16g0525671</name>
    <name evidence="1" type="ORF">HanXRQr2_Chr04g0178441</name>
</gene>
<accession>A0A251S2L1</accession>
<dbReference type="InParanoid" id="A0A251S2L1"/>
<proteinExistence type="predicted"/>
<organism evidence="2 3">
    <name type="scientific">Helianthus annuus</name>
    <name type="common">Common sunflower</name>
    <dbReference type="NCBI Taxonomy" id="4232"/>
    <lineage>
        <taxon>Eukaryota</taxon>
        <taxon>Viridiplantae</taxon>
        <taxon>Streptophyta</taxon>
        <taxon>Embryophyta</taxon>
        <taxon>Tracheophyta</taxon>
        <taxon>Spermatophyta</taxon>
        <taxon>Magnoliopsida</taxon>
        <taxon>eudicotyledons</taxon>
        <taxon>Gunneridae</taxon>
        <taxon>Pentapetalae</taxon>
        <taxon>asterids</taxon>
        <taxon>campanulids</taxon>
        <taxon>Asterales</taxon>
        <taxon>Asteraceae</taxon>
        <taxon>Asteroideae</taxon>
        <taxon>Heliantheae alliance</taxon>
        <taxon>Heliantheae</taxon>
        <taxon>Helianthus</taxon>
    </lineage>
</organism>